<evidence type="ECO:0000313" key="1">
    <source>
        <dbReference type="Ensembl" id="ENSACUP00000000350.1"/>
    </source>
</evidence>
<sequence>MPFLYLHSTRYDHRYPLLFSRSNRALICCKISIFPLFPNANSKYPVYPLLARTDHPKRPDWTCRWHRLTTASEDIYLPMHVQ</sequence>
<proteinExistence type="predicted"/>
<dbReference type="AlphaFoldDB" id="A0A663LKD6"/>
<name>A0A663LKD6_ATHCN</name>
<dbReference type="Proteomes" id="UP000472269">
    <property type="component" value="Unplaced"/>
</dbReference>
<reference evidence="1" key="2">
    <citation type="submission" date="2025-09" db="UniProtKB">
        <authorList>
            <consortium name="Ensembl"/>
        </authorList>
    </citation>
    <scope>IDENTIFICATION</scope>
</reference>
<protein>
    <submittedName>
        <fullName evidence="1">Uncharacterized protein</fullName>
    </submittedName>
</protein>
<organism evidence="1 2">
    <name type="scientific">Athene cunicularia</name>
    <name type="common">Burrowing owl</name>
    <name type="synonym">Speotyto cunicularia</name>
    <dbReference type="NCBI Taxonomy" id="194338"/>
    <lineage>
        <taxon>Eukaryota</taxon>
        <taxon>Metazoa</taxon>
        <taxon>Chordata</taxon>
        <taxon>Craniata</taxon>
        <taxon>Vertebrata</taxon>
        <taxon>Euteleostomi</taxon>
        <taxon>Archelosauria</taxon>
        <taxon>Archosauria</taxon>
        <taxon>Dinosauria</taxon>
        <taxon>Saurischia</taxon>
        <taxon>Theropoda</taxon>
        <taxon>Coelurosauria</taxon>
        <taxon>Aves</taxon>
        <taxon>Neognathae</taxon>
        <taxon>Neoaves</taxon>
        <taxon>Telluraves</taxon>
        <taxon>Strigiformes</taxon>
        <taxon>Strigidae</taxon>
        <taxon>Athene</taxon>
    </lineage>
</organism>
<accession>A0A663LKD6</accession>
<keyword evidence="2" id="KW-1185">Reference proteome</keyword>
<reference evidence="1" key="1">
    <citation type="submission" date="2025-08" db="UniProtKB">
        <authorList>
            <consortium name="Ensembl"/>
        </authorList>
    </citation>
    <scope>IDENTIFICATION</scope>
</reference>
<dbReference type="Ensembl" id="ENSACUT00000000371.1">
    <property type="protein sequence ID" value="ENSACUP00000000350.1"/>
    <property type="gene ID" value="ENSACUG00000000279.1"/>
</dbReference>
<evidence type="ECO:0000313" key="2">
    <source>
        <dbReference type="Proteomes" id="UP000472269"/>
    </source>
</evidence>